<proteinExistence type="predicted"/>
<evidence type="ECO:0000313" key="2">
    <source>
        <dbReference type="EMBL" id="QGM45967.1"/>
    </source>
</evidence>
<dbReference type="PROSITE" id="PS51257">
    <property type="entry name" value="PROKAR_LIPOPROTEIN"/>
    <property type="match status" value="1"/>
</dbReference>
<dbReference type="Proteomes" id="UP000309061">
    <property type="component" value="Chromosome"/>
</dbReference>
<accession>A0A6B8KE58</accession>
<sequence>MSRSGKRIAAACLFLVGGVFAWLACNGGAYLVDITQQEAQERIDAALRQRAAESKNIDVESVKVRFADNQIGIDARVAARFKGRTITAEFEGWGAPIYRDGAFYFHPTSPVRLLDVGIEKPDGAKSSGLKQRIEKFAAEHGLDEVAESVKAEFRQWASAAAQKTVEKAFSLKPIYVLKDNAKGVVIKAALEKVDVVGDRLEITLSLVQFGYAMGISAACLLAAVALGFLSFGR</sequence>
<dbReference type="RefSeq" id="WP_136496232.1">
    <property type="nucleotide sequence ID" value="NZ_CP046052.1"/>
</dbReference>
<keyword evidence="1" id="KW-1133">Transmembrane helix</keyword>
<evidence type="ECO:0008006" key="4">
    <source>
        <dbReference type="Google" id="ProtNLM"/>
    </source>
</evidence>
<dbReference type="KEGG" id="mhey:H2LOC_009780"/>
<keyword evidence="1" id="KW-0812">Transmembrane</keyword>
<name>A0A6B8KE58_9HYPH</name>
<evidence type="ECO:0000256" key="1">
    <source>
        <dbReference type="SAM" id="Phobius"/>
    </source>
</evidence>
<reference evidence="2 3" key="1">
    <citation type="submission" date="2019-11" db="EMBL/GenBank/DDBJ databases">
        <title>The genome sequence of Methylocystis heyeri.</title>
        <authorList>
            <person name="Oshkin I.Y."/>
            <person name="Miroshnikov K."/>
            <person name="Dedysh S.N."/>
        </authorList>
    </citation>
    <scope>NUCLEOTIDE SEQUENCE [LARGE SCALE GENOMIC DNA]</scope>
    <source>
        <strain evidence="2 3">H2</strain>
    </source>
</reference>
<feature type="transmembrane region" description="Helical" evidence="1">
    <location>
        <begin position="209"/>
        <end position="231"/>
    </location>
</feature>
<gene>
    <name evidence="2" type="ORF">H2LOC_009780</name>
</gene>
<evidence type="ECO:0000313" key="3">
    <source>
        <dbReference type="Proteomes" id="UP000309061"/>
    </source>
</evidence>
<protein>
    <recommendedName>
        <fullName evidence="4">Transmembrane protein</fullName>
    </recommendedName>
</protein>
<keyword evidence="1" id="KW-0472">Membrane</keyword>
<keyword evidence="3" id="KW-1185">Reference proteome</keyword>
<organism evidence="2 3">
    <name type="scientific">Methylocystis heyeri</name>
    <dbReference type="NCBI Taxonomy" id="391905"/>
    <lineage>
        <taxon>Bacteria</taxon>
        <taxon>Pseudomonadati</taxon>
        <taxon>Pseudomonadota</taxon>
        <taxon>Alphaproteobacteria</taxon>
        <taxon>Hyphomicrobiales</taxon>
        <taxon>Methylocystaceae</taxon>
        <taxon>Methylocystis</taxon>
    </lineage>
</organism>
<dbReference type="AlphaFoldDB" id="A0A6B8KE58"/>
<dbReference type="EMBL" id="CP046052">
    <property type="protein sequence ID" value="QGM45967.1"/>
    <property type="molecule type" value="Genomic_DNA"/>
</dbReference>